<proteinExistence type="inferred from homology"/>
<comment type="similarity">
    <text evidence="1">Belongs to the peptidase C40 family.</text>
</comment>
<dbReference type="Gene3D" id="3.90.1720.10">
    <property type="entry name" value="endopeptidase domain like (from Nostoc punctiforme)"/>
    <property type="match status" value="1"/>
</dbReference>
<organism evidence="9 10">
    <name type="scientific">Desulfurispirillum indicum (strain ATCC BAA-1389 / DSM 22839 / S5)</name>
    <dbReference type="NCBI Taxonomy" id="653733"/>
    <lineage>
        <taxon>Bacteria</taxon>
        <taxon>Pseudomonadati</taxon>
        <taxon>Chrysiogenota</taxon>
        <taxon>Chrysiogenia</taxon>
        <taxon>Chrysiogenales</taxon>
        <taxon>Chrysiogenaceae</taxon>
        <taxon>Desulfurispirillum</taxon>
    </lineage>
</organism>
<dbReference type="InterPro" id="IPR000064">
    <property type="entry name" value="NLP_P60_dom"/>
</dbReference>
<evidence type="ECO:0000256" key="3">
    <source>
        <dbReference type="ARBA" id="ARBA00022801"/>
    </source>
</evidence>
<feature type="domain" description="SH3b1" evidence="7">
    <location>
        <begin position="149"/>
        <end position="201"/>
    </location>
</feature>
<accession>E6W3C1</accession>
<gene>
    <name evidence="9" type="ordered locus">Selin_2155</name>
</gene>
<dbReference type="Pfam" id="PF00877">
    <property type="entry name" value="NLPC_P60"/>
    <property type="match status" value="1"/>
</dbReference>
<name>E6W3C1_DESIS</name>
<reference evidence="9 10" key="1">
    <citation type="submission" date="2010-12" db="EMBL/GenBank/DDBJ databases">
        <title>Complete sequence of Desulfurispirillum indicum S5.</title>
        <authorList>
            <consortium name="US DOE Joint Genome Institute"/>
            <person name="Lucas S."/>
            <person name="Copeland A."/>
            <person name="Lapidus A."/>
            <person name="Cheng J.-F."/>
            <person name="Goodwin L."/>
            <person name="Pitluck S."/>
            <person name="Chertkov O."/>
            <person name="Held B."/>
            <person name="Detter J.C."/>
            <person name="Han C."/>
            <person name="Tapia R."/>
            <person name="Land M."/>
            <person name="Hauser L."/>
            <person name="Kyrpides N."/>
            <person name="Ivanova N."/>
            <person name="Mikhailova N."/>
            <person name="Haggblom M."/>
            <person name="Rauschenbach I."/>
            <person name="Bini E."/>
            <person name="Woyke T."/>
        </authorList>
    </citation>
    <scope>NUCLEOTIDE SEQUENCE [LARGE SCALE GENOMIC DNA]</scope>
    <source>
        <strain evidence="10">ATCC BAA-1389 / DSM 22839 / S5</strain>
    </source>
</reference>
<dbReference type="Proteomes" id="UP000002572">
    <property type="component" value="Chromosome"/>
</dbReference>
<dbReference type="InParanoid" id="E6W3C1"/>
<dbReference type="InterPro" id="IPR027017">
    <property type="entry name" value="P60_peptidase_YkfC"/>
</dbReference>
<keyword evidence="2" id="KW-0645">Protease</keyword>
<dbReference type="KEGG" id="din:Selin_2155"/>
<dbReference type="GO" id="GO:0006508">
    <property type="term" value="P:proteolysis"/>
    <property type="evidence" value="ECO:0007669"/>
    <property type="project" value="UniProtKB-KW"/>
</dbReference>
<keyword evidence="4" id="KW-0788">Thiol protease</keyword>
<evidence type="ECO:0000259" key="6">
    <source>
        <dbReference type="Pfam" id="PF12912"/>
    </source>
</evidence>
<dbReference type="GO" id="GO:0008234">
    <property type="term" value="F:cysteine-type peptidase activity"/>
    <property type="evidence" value="ECO:0007669"/>
    <property type="project" value="UniProtKB-KW"/>
</dbReference>
<evidence type="ECO:0000259" key="5">
    <source>
        <dbReference type="Pfam" id="PF00877"/>
    </source>
</evidence>
<sequence>MFLTRALLLILLLLFTTWGCAGRQPVVIADLERYPQYVQAYLGAGSEARLAGSVEQQRFASEYLDFYFAPWEDGGPHAEYNEEGELVSPFWGIEIALKNPGYGENRLPNDPAWIEHLIAEMDVMHYPSRSAAAITVRETHVRVFPTHKPRFYDFSRAGEGYPFDYWQDSLLFANTPVRIEHMSRTGDWLFVQAPYVRGWVRAQDVALVDEHQRRILRQGPFMVMVRDQVPLYDEAGSYMIHGRVGGLYPVAGDGALLVALRDVHGQAHLEKASVPAVDMAPFPLPLTAQNIARVADAMAAEKYGWGGMYGNRDCSAFLRDIFTSFGVWLPRNSYQQAHFVEENLIDLSAMKPAERERFIRENAVPFMTLLWMRGHVMLYIGEHEGQPMAVHDAWGVRTRSWGREGRAIMGGVVITTLRPGRELSSVRSDALLISRIQGMRVLP</sequence>
<dbReference type="InterPro" id="IPR039439">
    <property type="entry name" value="SH3b1_dom"/>
</dbReference>
<keyword evidence="10" id="KW-1185">Reference proteome</keyword>
<dbReference type="EMBL" id="CP002432">
    <property type="protein sequence ID" value="ADU66875.1"/>
    <property type="molecule type" value="Genomic_DNA"/>
</dbReference>
<keyword evidence="3" id="KW-0378">Hydrolase</keyword>
<feature type="domain" description="NlpC/P60" evidence="5">
    <location>
        <begin position="301"/>
        <end position="383"/>
    </location>
</feature>
<feature type="domain" description="SH3b2-type SH3" evidence="8">
    <location>
        <begin position="209"/>
        <end position="251"/>
    </location>
</feature>
<dbReference type="PIRSF" id="PIRSF019015">
    <property type="entry name" value="P60_peptidase_YkfC"/>
    <property type="match status" value="1"/>
</dbReference>
<protein>
    <submittedName>
        <fullName evidence="9">NLP/P60 protein</fullName>
    </submittedName>
</protein>
<dbReference type="InterPro" id="IPR038765">
    <property type="entry name" value="Papain-like_cys_pep_sf"/>
</dbReference>
<dbReference type="Pfam" id="PF12913">
    <property type="entry name" value="SH3_6"/>
    <property type="match status" value="1"/>
</dbReference>
<dbReference type="InterPro" id="IPR026864">
    <property type="entry name" value="SH3b2-type_SH3"/>
</dbReference>
<dbReference type="Pfam" id="PF12912">
    <property type="entry name" value="N_NLPC_P60"/>
    <property type="match status" value="1"/>
</dbReference>
<dbReference type="Pfam" id="PF12914">
    <property type="entry name" value="SH3_7"/>
    <property type="match status" value="1"/>
</dbReference>
<dbReference type="STRING" id="653733.Selin_2155"/>
<dbReference type="InterPro" id="IPR025606">
    <property type="entry name" value="NLPC/P60_N_dom"/>
</dbReference>
<dbReference type="RefSeq" id="WP_013506753.1">
    <property type="nucleotide sequence ID" value="NC_014836.1"/>
</dbReference>
<evidence type="ECO:0000256" key="1">
    <source>
        <dbReference type="ARBA" id="ARBA00007074"/>
    </source>
</evidence>
<evidence type="ECO:0000313" key="10">
    <source>
        <dbReference type="Proteomes" id="UP000002572"/>
    </source>
</evidence>
<evidence type="ECO:0000259" key="8">
    <source>
        <dbReference type="Pfam" id="PF12914"/>
    </source>
</evidence>
<dbReference type="OrthoDB" id="9799970at2"/>
<dbReference type="eggNOG" id="COG0791">
    <property type="taxonomic scope" value="Bacteria"/>
</dbReference>
<dbReference type="AlphaFoldDB" id="E6W3C1"/>
<feature type="domain" description="NLPC/P60 N-terminal" evidence="6">
    <location>
        <begin position="8"/>
        <end position="126"/>
    </location>
</feature>
<evidence type="ECO:0000313" key="9">
    <source>
        <dbReference type="EMBL" id="ADU66875.1"/>
    </source>
</evidence>
<dbReference type="SUPFAM" id="SSF54001">
    <property type="entry name" value="Cysteine proteinases"/>
    <property type="match status" value="1"/>
</dbReference>
<evidence type="ECO:0000256" key="4">
    <source>
        <dbReference type="ARBA" id="ARBA00022807"/>
    </source>
</evidence>
<evidence type="ECO:0000259" key="7">
    <source>
        <dbReference type="Pfam" id="PF12913"/>
    </source>
</evidence>
<evidence type="ECO:0000256" key="2">
    <source>
        <dbReference type="ARBA" id="ARBA00022670"/>
    </source>
</evidence>
<dbReference type="HOGENOM" id="CLU_028171_1_0_0"/>